<name>A0AC61QSR9_9BACT</name>
<accession>A0AC61QSR9</accession>
<evidence type="ECO:0000313" key="2">
    <source>
        <dbReference type="Proteomes" id="UP000308886"/>
    </source>
</evidence>
<dbReference type="Proteomes" id="UP000308886">
    <property type="component" value="Unassembled WGS sequence"/>
</dbReference>
<comment type="caution">
    <text evidence="1">The sequence shown here is derived from an EMBL/GenBank/DDBJ whole genome shotgun (WGS) entry which is preliminary data.</text>
</comment>
<protein>
    <submittedName>
        <fullName evidence="1">Uncharacterized protein</fullName>
    </submittedName>
</protein>
<proteinExistence type="predicted"/>
<organism evidence="1 2">
    <name type="scientific">Palleniella muris</name>
    <dbReference type="NCBI Taxonomy" id="3038145"/>
    <lineage>
        <taxon>Bacteria</taxon>
        <taxon>Pseudomonadati</taxon>
        <taxon>Bacteroidota</taxon>
        <taxon>Bacteroidia</taxon>
        <taxon>Bacteroidales</taxon>
        <taxon>Prevotellaceae</taxon>
        <taxon>Palleniella</taxon>
    </lineage>
</organism>
<evidence type="ECO:0000313" key="1">
    <source>
        <dbReference type="EMBL" id="TGX83362.1"/>
    </source>
</evidence>
<sequence>MITKHQTIRLDNNVMSALSARAMSEQQSIEAYANKLLRLVLNIDSQEPEVEKSAAEKRLACIEKLCGVLHDDGVDYKQIT</sequence>
<reference evidence="1" key="1">
    <citation type="submission" date="2019-04" db="EMBL/GenBank/DDBJ databases">
        <title>Microbes associate with the intestines of laboratory mice.</title>
        <authorList>
            <person name="Navarre W."/>
            <person name="Wong E."/>
            <person name="Huang K."/>
            <person name="Tropini C."/>
            <person name="Ng K."/>
            <person name="Yu B."/>
        </authorList>
    </citation>
    <scope>NUCLEOTIDE SEQUENCE</scope>
    <source>
        <strain evidence="1">NM73_A23</strain>
    </source>
</reference>
<keyword evidence="2" id="KW-1185">Reference proteome</keyword>
<dbReference type="EMBL" id="SRZC01000004">
    <property type="protein sequence ID" value="TGX83362.1"/>
    <property type="molecule type" value="Genomic_DNA"/>
</dbReference>
<gene>
    <name evidence="1" type="ORF">E5358_03670</name>
</gene>